<gene>
    <name evidence="3" type="ORF">SAMN05216271_2994</name>
</gene>
<dbReference type="Gene3D" id="6.10.30.10">
    <property type="match status" value="1"/>
</dbReference>
<sequence>MHRKLPALTADNRAFWQGGEQGRLFMHWCEDCTRYFHPPGPVCPKCASLSVRPKEVSGKATVVSFTINYQPWTPNLAAPFAIAIVELPEQTGLRFLSNVEEPVEQVYIGMPLRVVFEQQEDVWIPLFIKD</sequence>
<evidence type="ECO:0000259" key="2">
    <source>
        <dbReference type="Pfam" id="PF12172"/>
    </source>
</evidence>
<reference evidence="4" key="1">
    <citation type="submission" date="2016-10" db="EMBL/GenBank/DDBJ databases">
        <authorList>
            <person name="Varghese N."/>
            <person name="Submissions S."/>
        </authorList>
    </citation>
    <scope>NUCLEOTIDE SEQUENCE [LARGE SCALE GENOMIC DNA]</scope>
    <source>
        <strain evidence="4">JCM 14963</strain>
    </source>
</reference>
<dbReference type="PANTHER" id="PTHR34075:SF5">
    <property type="entry name" value="BLR3430 PROTEIN"/>
    <property type="match status" value="1"/>
</dbReference>
<evidence type="ECO:0008006" key="5">
    <source>
        <dbReference type="Google" id="ProtNLM"/>
    </source>
</evidence>
<evidence type="ECO:0000313" key="4">
    <source>
        <dbReference type="Proteomes" id="UP000243413"/>
    </source>
</evidence>
<dbReference type="OrthoDB" id="3182121at2"/>
<dbReference type="InterPro" id="IPR002878">
    <property type="entry name" value="ChsH2_C"/>
</dbReference>
<dbReference type="InterPro" id="IPR022002">
    <property type="entry name" value="ChsH2_Znr"/>
</dbReference>
<dbReference type="InterPro" id="IPR012340">
    <property type="entry name" value="NA-bd_OB-fold"/>
</dbReference>
<dbReference type="STRING" id="472181.SAMN05216271_2994"/>
<feature type="domain" description="ChsH2 rubredoxin-like zinc ribbon" evidence="2">
    <location>
        <begin position="16"/>
        <end position="49"/>
    </location>
</feature>
<protein>
    <recommendedName>
        <fullName evidence="5">DNA-binding protein</fullName>
    </recommendedName>
</protein>
<dbReference type="Pfam" id="PF01796">
    <property type="entry name" value="OB_ChsH2_C"/>
    <property type="match status" value="1"/>
</dbReference>
<dbReference type="AlphaFoldDB" id="A0A1H1VUI3"/>
<dbReference type="EMBL" id="LT629763">
    <property type="protein sequence ID" value="SDS88335.1"/>
    <property type="molecule type" value="Genomic_DNA"/>
</dbReference>
<name>A0A1H1VUI3_9GAMM</name>
<dbReference type="PANTHER" id="PTHR34075">
    <property type="entry name" value="BLR3430 PROTEIN"/>
    <property type="match status" value="1"/>
</dbReference>
<accession>A0A1H1VUI3</accession>
<dbReference type="Pfam" id="PF12172">
    <property type="entry name" value="zf-ChsH2"/>
    <property type="match status" value="1"/>
</dbReference>
<dbReference type="SUPFAM" id="SSF50249">
    <property type="entry name" value="Nucleic acid-binding proteins"/>
    <property type="match status" value="1"/>
</dbReference>
<dbReference type="InterPro" id="IPR052513">
    <property type="entry name" value="Thioester_dehydratase-like"/>
</dbReference>
<evidence type="ECO:0000313" key="3">
    <source>
        <dbReference type="EMBL" id="SDS88335.1"/>
    </source>
</evidence>
<organism evidence="3 4">
    <name type="scientific">Halopseudomonas sabulinigri</name>
    <dbReference type="NCBI Taxonomy" id="472181"/>
    <lineage>
        <taxon>Bacteria</taxon>
        <taxon>Pseudomonadati</taxon>
        <taxon>Pseudomonadota</taxon>
        <taxon>Gammaproteobacteria</taxon>
        <taxon>Pseudomonadales</taxon>
        <taxon>Pseudomonadaceae</taxon>
        <taxon>Halopseudomonas</taxon>
    </lineage>
</organism>
<dbReference type="Proteomes" id="UP000243413">
    <property type="component" value="Chromosome I"/>
</dbReference>
<proteinExistence type="predicted"/>
<evidence type="ECO:0000259" key="1">
    <source>
        <dbReference type="Pfam" id="PF01796"/>
    </source>
</evidence>
<feature type="domain" description="ChsH2 C-terminal OB-fold" evidence="1">
    <location>
        <begin position="55"/>
        <end position="117"/>
    </location>
</feature>